<protein>
    <submittedName>
        <fullName evidence="1">Uncharacterized protein</fullName>
    </submittedName>
</protein>
<accession>X0WQS1</accession>
<sequence>MIRYSKIIEKDLKEDPKRKVAIREVSLRKTPIFDKYEVAEKRISSEAGKHYKRLSKLADQVQTWVQ</sequence>
<reference evidence="1" key="1">
    <citation type="journal article" date="2014" name="Front. Microbiol.">
        <title>High frequency of phylogenetically diverse reductive dehalogenase-homologous genes in deep subseafloor sedimentary metagenomes.</title>
        <authorList>
            <person name="Kawai M."/>
            <person name="Futagami T."/>
            <person name="Toyoda A."/>
            <person name="Takaki Y."/>
            <person name="Nishi S."/>
            <person name="Hori S."/>
            <person name="Arai W."/>
            <person name="Tsubouchi T."/>
            <person name="Morono Y."/>
            <person name="Uchiyama I."/>
            <person name="Ito T."/>
            <person name="Fujiyama A."/>
            <person name="Inagaki F."/>
            <person name="Takami H."/>
        </authorList>
    </citation>
    <scope>NUCLEOTIDE SEQUENCE</scope>
    <source>
        <strain evidence="1">Expedition CK06-06</strain>
    </source>
</reference>
<comment type="caution">
    <text evidence="1">The sequence shown here is derived from an EMBL/GenBank/DDBJ whole genome shotgun (WGS) entry which is preliminary data.</text>
</comment>
<gene>
    <name evidence="1" type="ORF">S01H1_51952</name>
</gene>
<name>X0WQS1_9ZZZZ</name>
<feature type="non-terminal residue" evidence="1">
    <location>
        <position position="66"/>
    </location>
</feature>
<organism evidence="1">
    <name type="scientific">marine sediment metagenome</name>
    <dbReference type="NCBI Taxonomy" id="412755"/>
    <lineage>
        <taxon>unclassified sequences</taxon>
        <taxon>metagenomes</taxon>
        <taxon>ecological metagenomes</taxon>
    </lineage>
</organism>
<dbReference type="AlphaFoldDB" id="X0WQS1"/>
<evidence type="ECO:0000313" key="1">
    <source>
        <dbReference type="EMBL" id="GAG26883.1"/>
    </source>
</evidence>
<proteinExistence type="predicted"/>
<dbReference type="EMBL" id="BARS01033559">
    <property type="protein sequence ID" value="GAG26883.1"/>
    <property type="molecule type" value="Genomic_DNA"/>
</dbReference>